<accession>A0ACD4NX97</accession>
<name>A0ACD4NX97_9HYPH</name>
<dbReference type="EMBL" id="CP113520">
    <property type="protein sequence ID" value="WAJ31227.1"/>
    <property type="molecule type" value="Genomic_DNA"/>
</dbReference>
<proteinExistence type="predicted"/>
<gene>
    <name evidence="1" type="ORF">OXU80_13925</name>
</gene>
<evidence type="ECO:0000313" key="2">
    <source>
        <dbReference type="Proteomes" id="UP001163223"/>
    </source>
</evidence>
<protein>
    <submittedName>
        <fullName evidence="1">Uncharacterized protein</fullName>
    </submittedName>
</protein>
<keyword evidence="2" id="KW-1185">Reference proteome</keyword>
<reference evidence="1" key="1">
    <citation type="submission" date="2022-11" db="EMBL/GenBank/DDBJ databases">
        <title>beta-Carotene-producing bacterium, Jeongeuplla avenae sp. nov., alleviates the salt stress of Arabidopsis seedlings.</title>
        <authorList>
            <person name="Jiang L."/>
            <person name="Lee J."/>
        </authorList>
    </citation>
    <scope>NUCLEOTIDE SEQUENCE</scope>
    <source>
        <strain evidence="1">DY_R2A_6</strain>
    </source>
</reference>
<sequence>MTGTEKDFELLIADILAADDDAPADPKGREPGAMYRAAFAAAEARAAQERRRRAREGLAAHKARGVVGEAQVADARAKLARLSIANDDGGKLTMAARKQSSDGSGDADVLAQALAELAARED</sequence>
<organism evidence="1 2">
    <name type="scientific">Antarcticirhabdus aurantiaca</name>
    <dbReference type="NCBI Taxonomy" id="2606717"/>
    <lineage>
        <taxon>Bacteria</taxon>
        <taxon>Pseudomonadati</taxon>
        <taxon>Pseudomonadota</taxon>
        <taxon>Alphaproteobacteria</taxon>
        <taxon>Hyphomicrobiales</taxon>
        <taxon>Aurantimonadaceae</taxon>
        <taxon>Antarcticirhabdus</taxon>
    </lineage>
</organism>
<evidence type="ECO:0000313" key="1">
    <source>
        <dbReference type="EMBL" id="WAJ31227.1"/>
    </source>
</evidence>
<dbReference type="Proteomes" id="UP001163223">
    <property type="component" value="Chromosome"/>
</dbReference>